<dbReference type="InterPro" id="IPR033693">
    <property type="entry name" value="PGPEP1_Glu_AS"/>
</dbReference>
<evidence type="ECO:0000256" key="4">
    <source>
        <dbReference type="ARBA" id="ARBA00006641"/>
    </source>
</evidence>
<dbReference type="PANTHER" id="PTHR23402:SF1">
    <property type="entry name" value="PYROGLUTAMYL-PEPTIDASE I"/>
    <property type="match status" value="1"/>
</dbReference>
<dbReference type="Proteomes" id="UP001589834">
    <property type="component" value="Unassembled WGS sequence"/>
</dbReference>
<evidence type="ECO:0000313" key="11">
    <source>
        <dbReference type="EMBL" id="MFC0592683.1"/>
    </source>
</evidence>
<organism evidence="11 12">
    <name type="scientific">Ottowia pentelensis</name>
    <dbReference type="NCBI Taxonomy" id="511108"/>
    <lineage>
        <taxon>Bacteria</taxon>
        <taxon>Pseudomonadati</taxon>
        <taxon>Pseudomonadota</taxon>
        <taxon>Betaproteobacteria</taxon>
        <taxon>Burkholderiales</taxon>
        <taxon>Comamonadaceae</taxon>
        <taxon>Ottowia</taxon>
    </lineage>
</organism>
<accession>A0ABV6PS64</accession>
<keyword evidence="12" id="KW-1185">Reference proteome</keyword>
<dbReference type="InterPro" id="IPR000816">
    <property type="entry name" value="Peptidase_C15"/>
</dbReference>
<comment type="function">
    <text evidence="2">Removes 5-oxoproline from various penultimate amino acid residues except L-proline.</text>
</comment>
<dbReference type="NCBIfam" id="NF009676">
    <property type="entry name" value="PRK13197.1"/>
    <property type="match status" value="1"/>
</dbReference>
<dbReference type="CDD" id="cd00501">
    <property type="entry name" value="Peptidase_C15"/>
    <property type="match status" value="1"/>
</dbReference>
<dbReference type="SUPFAM" id="SSF53182">
    <property type="entry name" value="Pyrrolidone carboxyl peptidase (pyroglutamate aminopeptidase)"/>
    <property type="match status" value="1"/>
</dbReference>
<evidence type="ECO:0000256" key="2">
    <source>
        <dbReference type="ARBA" id="ARBA00002280"/>
    </source>
</evidence>
<feature type="active site" evidence="10">
    <location>
        <position position="140"/>
    </location>
</feature>
<dbReference type="PIRSF" id="PIRSF015592">
    <property type="entry name" value="Prld-crbxl_pptds"/>
    <property type="match status" value="1"/>
</dbReference>
<dbReference type="InterPro" id="IPR029762">
    <property type="entry name" value="PGP-I_bact-type"/>
</dbReference>
<comment type="similarity">
    <text evidence="4">Belongs to the peptidase C15 family.</text>
</comment>
<proteinExistence type="inferred from homology"/>
<evidence type="ECO:0000256" key="3">
    <source>
        <dbReference type="ARBA" id="ARBA00004496"/>
    </source>
</evidence>
<evidence type="ECO:0000256" key="10">
    <source>
        <dbReference type="PROSITE-ProRule" id="PRU10077"/>
    </source>
</evidence>
<dbReference type="PROSITE" id="PS01334">
    <property type="entry name" value="PYRASE_CYS"/>
    <property type="match status" value="1"/>
</dbReference>
<dbReference type="EC" id="3.4.19.3" evidence="9"/>
<dbReference type="NCBIfam" id="TIGR00504">
    <property type="entry name" value="pyro_pdase"/>
    <property type="match status" value="1"/>
</dbReference>
<evidence type="ECO:0000256" key="9">
    <source>
        <dbReference type="PROSITE-ProRule" id="PRU10076"/>
    </source>
</evidence>
<evidence type="ECO:0000256" key="8">
    <source>
        <dbReference type="ARBA" id="ARBA00022807"/>
    </source>
</evidence>
<gene>
    <name evidence="11" type="primary">pcp</name>
    <name evidence="11" type="ORF">ACFFGG_08950</name>
</gene>
<keyword evidence="5" id="KW-0963">Cytoplasm</keyword>
<protein>
    <recommendedName>
        <fullName evidence="9">Pyroglutamyl-peptidase I</fullName>
        <ecNumber evidence="9">3.4.19.3</ecNumber>
    </recommendedName>
</protein>
<dbReference type="InterPro" id="IPR033694">
    <property type="entry name" value="PGPEP1_Cys_AS"/>
</dbReference>
<dbReference type="PROSITE" id="PS01333">
    <property type="entry name" value="PYRASE_GLU"/>
    <property type="match status" value="1"/>
</dbReference>
<dbReference type="GO" id="GO:0016920">
    <property type="term" value="F:pyroglutamyl-peptidase activity"/>
    <property type="evidence" value="ECO:0007669"/>
    <property type="project" value="UniProtKB-EC"/>
</dbReference>
<comment type="caution">
    <text evidence="11">The sequence shown here is derived from an EMBL/GenBank/DDBJ whole genome shotgun (WGS) entry which is preliminary data.</text>
</comment>
<evidence type="ECO:0000256" key="7">
    <source>
        <dbReference type="ARBA" id="ARBA00022801"/>
    </source>
</evidence>
<dbReference type="RefSeq" id="WP_377516462.1">
    <property type="nucleotide sequence ID" value="NZ_JBHRUT010000046.1"/>
</dbReference>
<evidence type="ECO:0000256" key="5">
    <source>
        <dbReference type="ARBA" id="ARBA00022490"/>
    </source>
</evidence>
<keyword evidence="7 11" id="KW-0378">Hydrolase</keyword>
<evidence type="ECO:0000256" key="1">
    <source>
        <dbReference type="ARBA" id="ARBA00001770"/>
    </source>
</evidence>
<feature type="active site" evidence="9">
    <location>
        <position position="77"/>
    </location>
</feature>
<sequence>MLLTGFDAFDGDAINPSWLAARALHRRRIAGHAVLAAQLPTQFGASLARLCALLAQHRPALVICLGLAASRSALSLERVAINVDDARIADNAGARPIDTPVVADAPVAYFSRLPIKSMHAAIQAAGIAVEVSQSAGTFVCNHVFYGLMHQLATARGFARTRGGFIHVPPLPEQAAHGMPLAQMVEGLRIGIRTALTVTRDARHGAGAVD</sequence>
<dbReference type="Pfam" id="PF01470">
    <property type="entry name" value="Peptidase_C15"/>
    <property type="match status" value="1"/>
</dbReference>
<dbReference type="PRINTS" id="PR00706">
    <property type="entry name" value="PYROGLUPTASE"/>
</dbReference>
<dbReference type="InterPro" id="IPR036440">
    <property type="entry name" value="Peptidase_C15-like_sf"/>
</dbReference>
<name>A0ABV6PS64_9BURK</name>
<dbReference type="PANTHER" id="PTHR23402">
    <property type="entry name" value="PROTEASE FAMILY C15 PYROGLUTAMYL-PEPTIDASE I-RELATED"/>
    <property type="match status" value="1"/>
</dbReference>
<evidence type="ECO:0000256" key="6">
    <source>
        <dbReference type="ARBA" id="ARBA00022670"/>
    </source>
</evidence>
<dbReference type="InterPro" id="IPR016125">
    <property type="entry name" value="Peptidase_C15-like"/>
</dbReference>
<dbReference type="Gene3D" id="3.40.630.20">
    <property type="entry name" value="Peptidase C15, pyroglutamyl peptidase I-like"/>
    <property type="match status" value="1"/>
</dbReference>
<keyword evidence="6" id="KW-0645">Protease</keyword>
<comment type="subcellular location">
    <subcellularLocation>
        <location evidence="3">Cytoplasm</location>
    </subcellularLocation>
</comment>
<dbReference type="EMBL" id="JBHLTN010000017">
    <property type="protein sequence ID" value="MFC0592683.1"/>
    <property type="molecule type" value="Genomic_DNA"/>
</dbReference>
<comment type="catalytic activity">
    <reaction evidence="1 9">
        <text>Release of an N-terminal pyroglutamyl group from a polypeptide, the second amino acid generally not being Pro.</text>
        <dbReference type="EC" id="3.4.19.3"/>
    </reaction>
</comment>
<reference evidence="11 12" key="1">
    <citation type="submission" date="2024-09" db="EMBL/GenBank/DDBJ databases">
        <authorList>
            <person name="Sun Q."/>
            <person name="Mori K."/>
        </authorList>
    </citation>
    <scope>NUCLEOTIDE SEQUENCE [LARGE SCALE GENOMIC DNA]</scope>
    <source>
        <strain evidence="11 12">NCAIM B.02336</strain>
    </source>
</reference>
<evidence type="ECO:0000313" key="12">
    <source>
        <dbReference type="Proteomes" id="UP001589834"/>
    </source>
</evidence>
<keyword evidence="8" id="KW-0788">Thiol protease</keyword>